<feature type="transmembrane region" description="Helical" evidence="9">
    <location>
        <begin position="314"/>
        <end position="336"/>
    </location>
</feature>
<dbReference type="InterPro" id="IPR051124">
    <property type="entry name" value="Phosphate_Transport_Permease"/>
</dbReference>
<dbReference type="PANTHER" id="PTHR30425">
    <property type="entry name" value="PHOSPHATE TRANSPORT SYSTEM PERMEASE PROTEIN PST"/>
    <property type="match status" value="1"/>
</dbReference>
<dbReference type="Pfam" id="PF00528">
    <property type="entry name" value="BPD_transp_1"/>
    <property type="match status" value="1"/>
</dbReference>
<evidence type="ECO:0000256" key="4">
    <source>
        <dbReference type="ARBA" id="ARBA00022475"/>
    </source>
</evidence>
<evidence type="ECO:0000256" key="9">
    <source>
        <dbReference type="RuleBase" id="RU363032"/>
    </source>
</evidence>
<feature type="region of interest" description="Disordered" evidence="11">
    <location>
        <begin position="1"/>
        <end position="44"/>
    </location>
</feature>
<dbReference type="Gene3D" id="1.10.3720.10">
    <property type="entry name" value="MetI-like"/>
    <property type="match status" value="1"/>
</dbReference>
<gene>
    <name evidence="13" type="primary">pstC</name>
    <name evidence="13" type="ORF">GCM10010529_06260</name>
</gene>
<dbReference type="PANTHER" id="PTHR30425:SF1">
    <property type="entry name" value="PHOSPHATE TRANSPORT SYSTEM PERMEASE PROTEIN PSTC"/>
    <property type="match status" value="1"/>
</dbReference>
<dbReference type="EMBL" id="BAAAVT010000003">
    <property type="protein sequence ID" value="GAA3054933.1"/>
    <property type="molecule type" value="Genomic_DNA"/>
</dbReference>
<keyword evidence="4 10" id="KW-1003">Cell membrane</keyword>
<feature type="transmembrane region" description="Helical" evidence="9">
    <location>
        <begin position="58"/>
        <end position="80"/>
    </location>
</feature>
<evidence type="ECO:0000256" key="7">
    <source>
        <dbReference type="ARBA" id="ARBA00022989"/>
    </source>
</evidence>
<feature type="transmembrane region" description="Helical" evidence="9">
    <location>
        <begin position="100"/>
        <end position="130"/>
    </location>
</feature>
<dbReference type="CDD" id="cd06261">
    <property type="entry name" value="TM_PBP2"/>
    <property type="match status" value="1"/>
</dbReference>
<evidence type="ECO:0000256" key="1">
    <source>
        <dbReference type="ARBA" id="ARBA00004651"/>
    </source>
</evidence>
<comment type="subcellular location">
    <subcellularLocation>
        <location evidence="1 9">Cell membrane</location>
        <topology evidence="1 9">Multi-pass membrane protein</topology>
    </subcellularLocation>
</comment>
<evidence type="ECO:0000313" key="14">
    <source>
        <dbReference type="Proteomes" id="UP001500236"/>
    </source>
</evidence>
<evidence type="ECO:0000256" key="11">
    <source>
        <dbReference type="SAM" id="MobiDB-lite"/>
    </source>
</evidence>
<feature type="transmembrane region" description="Helical" evidence="9">
    <location>
        <begin position="142"/>
        <end position="160"/>
    </location>
</feature>
<dbReference type="Proteomes" id="UP001500236">
    <property type="component" value="Unassembled WGS sequence"/>
</dbReference>
<organism evidence="13 14">
    <name type="scientific">Nesterenkonia aethiopica</name>
    <dbReference type="NCBI Taxonomy" id="269144"/>
    <lineage>
        <taxon>Bacteria</taxon>
        <taxon>Bacillati</taxon>
        <taxon>Actinomycetota</taxon>
        <taxon>Actinomycetes</taxon>
        <taxon>Micrococcales</taxon>
        <taxon>Micrococcaceae</taxon>
        <taxon>Nesterenkonia</taxon>
    </lineage>
</organism>
<dbReference type="InterPro" id="IPR011864">
    <property type="entry name" value="Phosphate_PstC"/>
</dbReference>
<evidence type="ECO:0000256" key="10">
    <source>
        <dbReference type="RuleBase" id="RU363054"/>
    </source>
</evidence>
<feature type="compositionally biased region" description="Polar residues" evidence="11">
    <location>
        <begin position="15"/>
        <end position="24"/>
    </location>
</feature>
<feature type="transmembrane region" description="Helical" evidence="9">
    <location>
        <begin position="241"/>
        <end position="263"/>
    </location>
</feature>
<keyword evidence="8 9" id="KW-0472">Membrane</keyword>
<feature type="domain" description="ABC transmembrane type-1" evidence="12">
    <location>
        <begin position="105"/>
        <end position="332"/>
    </location>
</feature>
<evidence type="ECO:0000256" key="5">
    <source>
        <dbReference type="ARBA" id="ARBA00022592"/>
    </source>
</evidence>
<keyword evidence="7 9" id="KW-1133">Transmembrane helix</keyword>
<accession>A0ABP6LPY6</accession>
<evidence type="ECO:0000256" key="2">
    <source>
        <dbReference type="ARBA" id="ARBA00007069"/>
    </source>
</evidence>
<comment type="caution">
    <text evidence="13">The sequence shown here is derived from an EMBL/GenBank/DDBJ whole genome shotgun (WGS) entry which is preliminary data.</text>
</comment>
<keyword evidence="6 9" id="KW-0812">Transmembrane</keyword>
<dbReference type="PROSITE" id="PS50928">
    <property type="entry name" value="ABC_TM1"/>
    <property type="match status" value="1"/>
</dbReference>
<evidence type="ECO:0000313" key="13">
    <source>
        <dbReference type="EMBL" id="GAA3054933.1"/>
    </source>
</evidence>
<protein>
    <recommendedName>
        <fullName evidence="10">Phosphate transport system permease protein</fullName>
    </recommendedName>
</protein>
<dbReference type="InterPro" id="IPR000515">
    <property type="entry name" value="MetI-like"/>
</dbReference>
<evidence type="ECO:0000259" key="12">
    <source>
        <dbReference type="PROSITE" id="PS50928"/>
    </source>
</evidence>
<keyword evidence="3 9" id="KW-0813">Transport</keyword>
<dbReference type="InterPro" id="IPR035906">
    <property type="entry name" value="MetI-like_sf"/>
</dbReference>
<evidence type="ECO:0000256" key="8">
    <source>
        <dbReference type="ARBA" id="ARBA00023136"/>
    </source>
</evidence>
<feature type="transmembrane region" description="Helical" evidence="9">
    <location>
        <begin position="197"/>
        <end position="220"/>
    </location>
</feature>
<sequence>MRTTDTCDALMGDPVTSSDESPTPGTAVAAAPDRENRHNSLTTSDSGGVFGDRVFSGLALAAGVAILVVLAFVALFLTANSTGAVYREEEGLIIGAFLEYAYPLVIGTVVASAIALVLATPVAVGVALYISHFAPPRLSKSIGYVIDLLAAIPSVVYGAWGMSFLGPALVPAYTWLHEHLGFIPLFGESPSQTGRTIFTAGVVLGVMVLPIITSVSREIFVQTPKLHEEAALALGATRWEMIRMAVFPFARAGIISGVMLGLGRALGETMAVALVLSAGPLSASLISAGNSTIPAEIALGFPEAPPGSERQAQLIAIGLVLFVITLIVNMTARWIVSRHKEFSGAN</sequence>
<dbReference type="SUPFAM" id="SSF161098">
    <property type="entry name" value="MetI-like"/>
    <property type="match status" value="1"/>
</dbReference>
<evidence type="ECO:0000256" key="6">
    <source>
        <dbReference type="ARBA" id="ARBA00022692"/>
    </source>
</evidence>
<keyword evidence="14" id="KW-1185">Reference proteome</keyword>
<keyword evidence="5 10" id="KW-0592">Phosphate transport</keyword>
<comment type="similarity">
    <text evidence="2 10">Belongs to the binding-protein-dependent transport system permease family. CysTW subfamily.</text>
</comment>
<comment type="function">
    <text evidence="10">Part of the binding-protein-dependent transport system for phosphate; probably responsible for the translocation of the substrate across the membrane.</text>
</comment>
<evidence type="ECO:0000256" key="3">
    <source>
        <dbReference type="ARBA" id="ARBA00022448"/>
    </source>
</evidence>
<proteinExistence type="inferred from homology"/>
<reference evidence="14" key="1">
    <citation type="journal article" date="2019" name="Int. J. Syst. Evol. Microbiol.">
        <title>The Global Catalogue of Microorganisms (GCM) 10K type strain sequencing project: providing services to taxonomists for standard genome sequencing and annotation.</title>
        <authorList>
            <consortium name="The Broad Institute Genomics Platform"/>
            <consortium name="The Broad Institute Genome Sequencing Center for Infectious Disease"/>
            <person name="Wu L."/>
            <person name="Ma J."/>
        </authorList>
    </citation>
    <scope>NUCLEOTIDE SEQUENCE [LARGE SCALE GENOMIC DNA]</scope>
    <source>
        <strain evidence="14">JCM 14309</strain>
    </source>
</reference>
<name>A0ABP6LPY6_9MICC</name>
<dbReference type="NCBIfam" id="TIGR02138">
    <property type="entry name" value="phosphate_pstC"/>
    <property type="match status" value="1"/>
</dbReference>